<gene>
    <name evidence="1" type="ORF">RGE70_07610</name>
</gene>
<dbReference type="EMBL" id="CP136522">
    <property type="protein sequence ID" value="WOT06617.1"/>
    <property type="molecule type" value="Genomic_DNA"/>
</dbReference>
<protein>
    <submittedName>
        <fullName evidence="1">Uncharacterized protein</fullName>
    </submittedName>
</protein>
<proteinExistence type="predicted"/>
<evidence type="ECO:0000313" key="1">
    <source>
        <dbReference type="EMBL" id="WOT06617.1"/>
    </source>
</evidence>
<keyword evidence="2" id="KW-1185">Reference proteome</keyword>
<reference evidence="1 2" key="1">
    <citation type="submission" date="2023-10" db="EMBL/GenBank/DDBJ databases">
        <title>Complete genome sequence of Shewanella sp. DAU334.</title>
        <authorList>
            <person name="Lee Y.-S."/>
            <person name="Jeong H.-R."/>
            <person name="Hwang E.-J."/>
            <person name="Choi Y.-L."/>
            <person name="Kim G.-D."/>
        </authorList>
    </citation>
    <scope>NUCLEOTIDE SEQUENCE [LARGE SCALE GENOMIC DNA]</scope>
    <source>
        <strain evidence="1 2">DAU334</strain>
    </source>
</reference>
<organism evidence="1 2">
    <name type="scientific">Shewanella youngdeokensis</name>
    <dbReference type="NCBI Taxonomy" id="2999068"/>
    <lineage>
        <taxon>Bacteria</taxon>
        <taxon>Pseudomonadati</taxon>
        <taxon>Pseudomonadota</taxon>
        <taxon>Gammaproteobacteria</taxon>
        <taxon>Alteromonadales</taxon>
        <taxon>Shewanellaceae</taxon>
        <taxon>Shewanella</taxon>
    </lineage>
</organism>
<accession>A0ABZ0K265</accession>
<dbReference type="Proteomes" id="UP001529491">
    <property type="component" value="Chromosome"/>
</dbReference>
<evidence type="ECO:0000313" key="2">
    <source>
        <dbReference type="Proteomes" id="UP001529491"/>
    </source>
</evidence>
<sequence>MIQILSQQLGPTKAGVNKPVEVNKSVSAQPATVVSESTAAPILPIEAQPSYFFNDYNEDAASLKSRLGAHIEYESDTRGQSGAIAAYLTNQHAAKREEIQQMVGIDTYA</sequence>
<name>A0ABZ0K265_9GAMM</name>